<dbReference type="OrthoDB" id="1939479at2759"/>
<dbReference type="GO" id="GO:0006508">
    <property type="term" value="P:proteolysis"/>
    <property type="evidence" value="ECO:0007669"/>
    <property type="project" value="UniProtKB-KW"/>
</dbReference>
<comment type="caution">
    <text evidence="5">The sequence shown here is derived from an EMBL/GenBank/DDBJ whole genome shotgun (WGS) entry which is preliminary data.</text>
</comment>
<sequence>MPSGLPWHQVDEVYVPINYNEKFPWVLAVFALKDRRIRVYDSLSSLRNIESINEINKLAAMLPTYLSDNRFFKEISRTDWVNLEEYKDKITQKTQFLNEHPFEVEDCGVFVAGYAEYLSEGMNVSSDDFEEEYH</sequence>
<feature type="domain" description="Ubiquitin-like protease family profile" evidence="4">
    <location>
        <begin position="1"/>
        <end position="118"/>
    </location>
</feature>
<gene>
    <name evidence="5" type="ORF">CQW23_10159</name>
</gene>
<evidence type="ECO:0000313" key="5">
    <source>
        <dbReference type="EMBL" id="PHT50412.1"/>
    </source>
</evidence>
<dbReference type="Pfam" id="PF02902">
    <property type="entry name" value="Peptidase_C48"/>
    <property type="match status" value="1"/>
</dbReference>
<dbReference type="Gene3D" id="3.40.395.10">
    <property type="entry name" value="Adenoviral Proteinase, Chain A"/>
    <property type="match status" value="1"/>
</dbReference>
<dbReference type="PANTHER" id="PTHR31470">
    <property type="entry name" value="CYSTEINE PROTEINASES SUPERFAMILY PROTEIN-RELATED-RELATED"/>
    <property type="match status" value="1"/>
</dbReference>
<evidence type="ECO:0000259" key="4">
    <source>
        <dbReference type="PROSITE" id="PS50600"/>
    </source>
</evidence>
<evidence type="ECO:0000313" key="6">
    <source>
        <dbReference type="Proteomes" id="UP000224567"/>
    </source>
</evidence>
<keyword evidence="3" id="KW-0378">Hydrolase</keyword>
<comment type="similarity">
    <text evidence="1">Belongs to the peptidase C48 family.</text>
</comment>
<dbReference type="SUPFAM" id="SSF54001">
    <property type="entry name" value="Cysteine proteinases"/>
    <property type="match status" value="1"/>
</dbReference>
<reference evidence="6" key="2">
    <citation type="journal article" date="2017" name="J. Anim. Genet.">
        <title>Multiple reference genome sequences of hot pepper reveal the massive evolution of plant disease resistance genes by retroduplication.</title>
        <authorList>
            <person name="Kim S."/>
            <person name="Park J."/>
            <person name="Yeom S.-I."/>
            <person name="Kim Y.-M."/>
            <person name="Seo E."/>
            <person name="Kim K.-T."/>
            <person name="Kim M.-S."/>
            <person name="Lee J.M."/>
            <person name="Cheong K."/>
            <person name="Shin H.-S."/>
            <person name="Kim S.-B."/>
            <person name="Han K."/>
            <person name="Lee J."/>
            <person name="Park M."/>
            <person name="Lee H.-A."/>
            <person name="Lee H.-Y."/>
            <person name="Lee Y."/>
            <person name="Oh S."/>
            <person name="Lee J.H."/>
            <person name="Choi E."/>
            <person name="Choi E."/>
            <person name="Lee S.E."/>
            <person name="Jeon J."/>
            <person name="Kim H."/>
            <person name="Choi G."/>
            <person name="Song H."/>
            <person name="Lee J."/>
            <person name="Lee S.-C."/>
            <person name="Kwon J.-K."/>
            <person name="Lee H.-Y."/>
            <person name="Koo N."/>
            <person name="Hong Y."/>
            <person name="Kim R.W."/>
            <person name="Kang W.-H."/>
            <person name="Huh J.H."/>
            <person name="Kang B.-C."/>
            <person name="Yang T.-J."/>
            <person name="Lee Y.-H."/>
            <person name="Bennetzen J.L."/>
            <person name="Choi D."/>
        </authorList>
    </citation>
    <scope>NUCLEOTIDE SEQUENCE [LARGE SCALE GENOMIC DNA]</scope>
    <source>
        <strain evidence="6">cv. PBC81</strain>
    </source>
</reference>
<organism evidence="5 6">
    <name type="scientific">Capsicum baccatum</name>
    <name type="common">Peruvian pepper</name>
    <dbReference type="NCBI Taxonomy" id="33114"/>
    <lineage>
        <taxon>Eukaryota</taxon>
        <taxon>Viridiplantae</taxon>
        <taxon>Streptophyta</taxon>
        <taxon>Embryophyta</taxon>
        <taxon>Tracheophyta</taxon>
        <taxon>Spermatophyta</taxon>
        <taxon>Magnoliopsida</taxon>
        <taxon>eudicotyledons</taxon>
        <taxon>Gunneridae</taxon>
        <taxon>Pentapetalae</taxon>
        <taxon>asterids</taxon>
        <taxon>lamiids</taxon>
        <taxon>Solanales</taxon>
        <taxon>Solanaceae</taxon>
        <taxon>Solanoideae</taxon>
        <taxon>Capsiceae</taxon>
        <taxon>Capsicum</taxon>
    </lineage>
</organism>
<proteinExistence type="inferred from homology"/>
<name>A0A2G2WYV4_CAPBA</name>
<dbReference type="Proteomes" id="UP000224567">
    <property type="component" value="Unassembled WGS sequence"/>
</dbReference>
<dbReference type="GO" id="GO:0008234">
    <property type="term" value="F:cysteine-type peptidase activity"/>
    <property type="evidence" value="ECO:0007669"/>
    <property type="project" value="InterPro"/>
</dbReference>
<dbReference type="InterPro" id="IPR003653">
    <property type="entry name" value="Peptidase_C48_C"/>
</dbReference>
<accession>A0A2G2WYV4</accession>
<dbReference type="EMBL" id="MLFT02000004">
    <property type="protein sequence ID" value="PHT50412.1"/>
    <property type="molecule type" value="Genomic_DNA"/>
</dbReference>
<evidence type="ECO:0000256" key="3">
    <source>
        <dbReference type="ARBA" id="ARBA00022801"/>
    </source>
</evidence>
<dbReference type="InterPro" id="IPR038765">
    <property type="entry name" value="Papain-like_cys_pep_sf"/>
</dbReference>
<evidence type="ECO:0000256" key="2">
    <source>
        <dbReference type="ARBA" id="ARBA00022670"/>
    </source>
</evidence>
<protein>
    <recommendedName>
        <fullName evidence="4">Ubiquitin-like protease family profile domain-containing protein</fullName>
    </recommendedName>
</protein>
<reference evidence="5 6" key="1">
    <citation type="journal article" date="2017" name="Genome Biol.">
        <title>New reference genome sequences of hot pepper reveal the massive evolution of plant disease-resistance genes by retroduplication.</title>
        <authorList>
            <person name="Kim S."/>
            <person name="Park J."/>
            <person name="Yeom S.I."/>
            <person name="Kim Y.M."/>
            <person name="Seo E."/>
            <person name="Kim K.T."/>
            <person name="Kim M.S."/>
            <person name="Lee J.M."/>
            <person name="Cheong K."/>
            <person name="Shin H.S."/>
            <person name="Kim S.B."/>
            <person name="Han K."/>
            <person name="Lee J."/>
            <person name="Park M."/>
            <person name="Lee H.A."/>
            <person name="Lee H.Y."/>
            <person name="Lee Y."/>
            <person name="Oh S."/>
            <person name="Lee J.H."/>
            <person name="Choi E."/>
            <person name="Choi E."/>
            <person name="Lee S.E."/>
            <person name="Jeon J."/>
            <person name="Kim H."/>
            <person name="Choi G."/>
            <person name="Song H."/>
            <person name="Lee J."/>
            <person name="Lee S.C."/>
            <person name="Kwon J.K."/>
            <person name="Lee H.Y."/>
            <person name="Koo N."/>
            <person name="Hong Y."/>
            <person name="Kim R.W."/>
            <person name="Kang W.H."/>
            <person name="Huh J.H."/>
            <person name="Kang B.C."/>
            <person name="Yang T.J."/>
            <person name="Lee Y.H."/>
            <person name="Bennetzen J.L."/>
            <person name="Choi D."/>
        </authorList>
    </citation>
    <scope>NUCLEOTIDE SEQUENCE [LARGE SCALE GENOMIC DNA]</scope>
    <source>
        <strain evidence="6">cv. PBC81</strain>
    </source>
</reference>
<keyword evidence="6" id="KW-1185">Reference proteome</keyword>
<dbReference type="AlphaFoldDB" id="A0A2G2WYV4"/>
<evidence type="ECO:0000256" key="1">
    <source>
        <dbReference type="ARBA" id="ARBA00005234"/>
    </source>
</evidence>
<dbReference type="PROSITE" id="PS50600">
    <property type="entry name" value="ULP_PROTEASE"/>
    <property type="match status" value="1"/>
</dbReference>
<keyword evidence="2" id="KW-0645">Protease</keyword>
<dbReference type="PANTHER" id="PTHR31470:SF46">
    <property type="entry name" value="ULP1 PROTEASE FAMILY, C-TERMINAL CATALYTIC DOMAIN CONTAINING PROTEIN"/>
    <property type="match status" value="1"/>
</dbReference>